<dbReference type="PROSITE" id="PS51737">
    <property type="entry name" value="RECOMBINASE_DNA_BIND"/>
    <property type="match status" value="1"/>
</dbReference>
<dbReference type="Pfam" id="PF00239">
    <property type="entry name" value="Resolvase"/>
    <property type="match status" value="1"/>
</dbReference>
<evidence type="ECO:0000259" key="5">
    <source>
        <dbReference type="PROSITE" id="PS51737"/>
    </source>
</evidence>
<dbReference type="InterPro" id="IPR038109">
    <property type="entry name" value="DNA_bind_recomb_sf"/>
</dbReference>
<evidence type="ECO:0000259" key="4">
    <source>
        <dbReference type="PROSITE" id="PS51736"/>
    </source>
</evidence>
<dbReference type="InterPro" id="IPR036162">
    <property type="entry name" value="Resolvase-like_N_sf"/>
</dbReference>
<dbReference type="PROSITE" id="PS51736">
    <property type="entry name" value="RECOMBINASES_3"/>
    <property type="match status" value="1"/>
</dbReference>
<feature type="coiled-coil region" evidence="3">
    <location>
        <begin position="415"/>
        <end position="449"/>
    </location>
</feature>
<evidence type="ECO:0000256" key="2">
    <source>
        <dbReference type="ARBA" id="ARBA00023172"/>
    </source>
</evidence>
<dbReference type="GO" id="GO:0003677">
    <property type="term" value="F:DNA binding"/>
    <property type="evidence" value="ECO:0007669"/>
    <property type="project" value="UniProtKB-KW"/>
</dbReference>
<dbReference type="Pfam" id="PF07508">
    <property type="entry name" value="Recombinase"/>
    <property type="match status" value="1"/>
</dbReference>
<dbReference type="PANTHER" id="PTHR30461:SF2">
    <property type="entry name" value="SERINE RECOMBINASE PINE-RELATED"/>
    <property type="match status" value="1"/>
</dbReference>
<dbReference type="Pfam" id="PF13408">
    <property type="entry name" value="Zn_ribbon_recom"/>
    <property type="match status" value="1"/>
</dbReference>
<dbReference type="RefSeq" id="WP_197332797.1">
    <property type="nucleotide sequence ID" value="NZ_CP115944.1"/>
</dbReference>
<reference evidence="6" key="2">
    <citation type="submission" date="2011-04" db="EMBL/GenBank/DDBJ databases">
        <authorList>
            <person name="Genoscope - CEA"/>
        </authorList>
    </citation>
    <scope>NUCLEOTIDE SEQUENCE</scope>
    <source>
        <strain evidence="6">R24</strain>
    </source>
</reference>
<dbReference type="PANTHER" id="PTHR30461">
    <property type="entry name" value="DNA-INVERTASE FROM LAMBDOID PROPHAGE"/>
    <property type="match status" value="1"/>
</dbReference>
<feature type="domain" description="Recombinase" evidence="5">
    <location>
        <begin position="176"/>
        <end position="292"/>
    </location>
</feature>
<dbReference type="Gene3D" id="3.90.1750.20">
    <property type="entry name" value="Putative Large Serine Recombinase, Chain B, Domain 2"/>
    <property type="match status" value="1"/>
</dbReference>
<organism evidence="6">
    <name type="scientific">Ralstonia syzygii R24</name>
    <dbReference type="NCBI Taxonomy" id="907261"/>
    <lineage>
        <taxon>Bacteria</taxon>
        <taxon>Pseudomonadati</taxon>
        <taxon>Pseudomonadota</taxon>
        <taxon>Betaproteobacteria</taxon>
        <taxon>Burkholderiales</taxon>
        <taxon>Burkholderiaceae</taxon>
        <taxon>Ralstonia</taxon>
        <taxon>Ralstonia solanacearum species complex</taxon>
    </lineage>
</organism>
<accession>G3A618</accession>
<dbReference type="SUPFAM" id="SSF53041">
    <property type="entry name" value="Resolvase-like"/>
    <property type="match status" value="1"/>
</dbReference>
<dbReference type="AlphaFoldDB" id="G3A618"/>
<reference evidence="6" key="1">
    <citation type="journal article" date="2011" name="PLoS ONE">
        <title>Ralstonia syzygii, the Blood Disease Bacterium and some Asian R. solanacearum strains form a single genomic species despite divergent lifestyles.</title>
        <authorList>
            <person name="Remenant B."/>
            <person name="de Cambiaire J.C."/>
            <person name="Cellier G."/>
            <person name="Jacobs J.M."/>
            <person name="Mangenot S."/>
            <person name="Barbe V."/>
            <person name="Lajus A."/>
            <person name="Vallenet D."/>
            <person name="Medigue C."/>
            <person name="Fegan M."/>
            <person name="Allen C."/>
            <person name="Prior P."/>
        </authorList>
    </citation>
    <scope>NUCLEOTIDE SEQUENCE</scope>
    <source>
        <strain evidence="6">R24</strain>
    </source>
</reference>
<dbReference type="InterPro" id="IPR050639">
    <property type="entry name" value="SSR_resolvase"/>
</dbReference>
<feature type="domain" description="Resolvase/invertase-type recombinase catalytic" evidence="4">
    <location>
        <begin position="3"/>
        <end position="164"/>
    </location>
</feature>
<dbReference type="CDD" id="cd00338">
    <property type="entry name" value="Ser_Recombinase"/>
    <property type="match status" value="1"/>
</dbReference>
<keyword evidence="2" id="KW-0233">DNA recombination</keyword>
<keyword evidence="3" id="KW-0175">Coiled coil</keyword>
<dbReference type="SMART" id="SM00857">
    <property type="entry name" value="Resolvase"/>
    <property type="match status" value="1"/>
</dbReference>
<sequence>MPVAYSYIRFSTPEQIRGDSLRRQLEASAKYAADHALALDQSLNVRDLGVSAFTGSNIERGALGQFVAAIDEGRVQPDSYLLVESLDRLSRLPVTEALAVFQSIINRGITIVTLVDGAVYSKDRLRNDWTPLLIALVSMSRAHEESAVKSRRIKAAYDARKKRVIANKEVKIGRCPWWLKLSDDKTKYEVIEENAATIRLMFDLAKDGMGNALIAKELNARGIPTAQHSKYWQNSTVGFNLTNIALVGVLQMDQDNNGRTTTNTFVEDYYPPIIDKTLFYEVQAMRKARDRNKGTMNAGRKGQCYNIFQGTAKCGYCGSPMHIRRKPGINTGFLYCSKSLQGGGCISVSYNIRNLESEFITFTRELDLHRVLGETSADNGVTAKRASLAACNAMVEETETKQKNLVAAIEAGGEMPILVQRLQDVQAQLNDLKKQRLALQSEVQILSNSTRDEEASLEVLGQLMVQLESQETDLDEKLRLRFRMLSEVQKVVRRLDLFPGGPMLASDEVEALRSQLKDDGFDEGRINDYFSQLPVKPDRTARYFVAHLRNGISRTVRQGQVLEMDPMRSQKIAAAIASATEEEAADDA</sequence>
<proteinExistence type="predicted"/>
<evidence type="ECO:0000256" key="1">
    <source>
        <dbReference type="ARBA" id="ARBA00023125"/>
    </source>
</evidence>
<dbReference type="EMBL" id="FR854089">
    <property type="protein sequence ID" value="CCA85896.1"/>
    <property type="molecule type" value="Genomic_DNA"/>
</dbReference>
<gene>
    <name evidence="6" type="ORF">RALSY_40090</name>
</gene>
<dbReference type="Gene3D" id="3.40.50.1390">
    <property type="entry name" value="Resolvase, N-terminal catalytic domain"/>
    <property type="match status" value="1"/>
</dbReference>
<dbReference type="InterPro" id="IPR011109">
    <property type="entry name" value="DNA_bind_recombinase_dom"/>
</dbReference>
<name>G3A618_9RALS</name>
<dbReference type="GO" id="GO:0000150">
    <property type="term" value="F:DNA strand exchange activity"/>
    <property type="evidence" value="ECO:0007669"/>
    <property type="project" value="InterPro"/>
</dbReference>
<dbReference type="InterPro" id="IPR025827">
    <property type="entry name" value="Zn_ribbon_recom_dom"/>
</dbReference>
<protein>
    <submittedName>
        <fullName evidence="6">Putative site-specific recombinase</fullName>
    </submittedName>
</protein>
<dbReference type="SUPFAM" id="SSF90257">
    <property type="entry name" value="Myosin rod fragments"/>
    <property type="match status" value="1"/>
</dbReference>
<dbReference type="InterPro" id="IPR006119">
    <property type="entry name" value="Resolv_N"/>
</dbReference>
<evidence type="ECO:0000313" key="6">
    <source>
        <dbReference type="EMBL" id="CCA85896.1"/>
    </source>
</evidence>
<evidence type="ECO:0000256" key="3">
    <source>
        <dbReference type="SAM" id="Coils"/>
    </source>
</evidence>
<keyword evidence="1" id="KW-0238">DNA-binding</keyword>